<evidence type="ECO:0000256" key="6">
    <source>
        <dbReference type="HAMAP-Rule" id="MF_01330"/>
    </source>
</evidence>
<accession>A0A8F8SR89</accession>
<reference evidence="9" key="1">
    <citation type="submission" date="2020-02" db="EMBL/GenBank/DDBJ databases">
        <title>Combined nanopore and short reads sequencing enabled assembling tandem repeats rich plastome of Concephalum species (Marchantiales, Bryophyta) revealing the first exception in the evolutionarily-stable structure of liverwort chloroplast genomes.</title>
        <authorList>
            <person name="Sawicki J."/>
            <person name="Baczkiewicz A."/>
            <person name="Buczkowska K."/>
            <person name="Gorski P."/>
            <person name="Krawczyk K."/>
            <person name="Mizia P."/>
            <person name="Myszczynski K."/>
            <person name="Slipiko M."/>
            <person name="Szczecinska M."/>
        </authorList>
    </citation>
    <scope>NUCLEOTIDE SEQUENCE</scope>
</reference>
<comment type="function">
    <text evidence="1 6">Probable ATPase of unknown function. Its presence in a non-photosynthetic plant (Epifagus virginiana) and experiments in tobacco indicate that it has an essential function which is probably not related to photosynthesis.</text>
</comment>
<dbReference type="Gene3D" id="1.10.8.60">
    <property type="match status" value="1"/>
</dbReference>
<evidence type="ECO:0000256" key="4">
    <source>
        <dbReference type="ARBA" id="ARBA00022741"/>
    </source>
</evidence>
<evidence type="ECO:0000256" key="5">
    <source>
        <dbReference type="ARBA" id="ARBA00022840"/>
    </source>
</evidence>
<dbReference type="EMBL" id="MT023025">
    <property type="protein sequence ID" value="QYB18732.1"/>
    <property type="molecule type" value="Genomic_DNA"/>
</dbReference>
<name>A0A8F8SR89_CONCI</name>
<dbReference type="InterPro" id="IPR003593">
    <property type="entry name" value="AAA+_ATPase"/>
</dbReference>
<keyword evidence="4 6" id="KW-0547">Nucleotide-binding</keyword>
<protein>
    <recommendedName>
        <fullName evidence="6">Protein Ycf2</fullName>
    </recommendedName>
</protein>
<dbReference type="Gene3D" id="3.40.50.300">
    <property type="entry name" value="P-loop containing nucleotide triphosphate hydrolases"/>
    <property type="match status" value="1"/>
</dbReference>
<keyword evidence="3 9" id="KW-0934">Plastid</keyword>
<dbReference type="PANTHER" id="PTHR33078">
    <property type="entry name" value="PROTEIN YCF2-RELATED"/>
    <property type="match status" value="1"/>
</dbReference>
<feature type="domain" description="AAA+ ATPase" evidence="8">
    <location>
        <begin position="1436"/>
        <end position="1588"/>
    </location>
</feature>
<organism evidence="9">
    <name type="scientific">Conocephalum conicum</name>
    <name type="common">Snakeskin liverwort</name>
    <name type="synonym">Marchantia conica</name>
    <dbReference type="NCBI Taxonomy" id="41839"/>
    <lineage>
        <taxon>Eukaryota</taxon>
        <taxon>Viridiplantae</taxon>
        <taxon>Streptophyta</taxon>
        <taxon>Embryophyta</taxon>
        <taxon>Marchantiophyta</taxon>
        <taxon>Marchantiopsida</taxon>
        <taxon>Marchantiidae</taxon>
        <taxon>Marchantiales</taxon>
        <taxon>Conocephalaceae</taxon>
        <taxon>Conocephalum</taxon>
    </lineage>
</organism>
<geneLocation type="chloroplast" evidence="9"/>
<dbReference type="GO" id="GO:0005524">
    <property type="term" value="F:ATP binding"/>
    <property type="evidence" value="ECO:0007669"/>
    <property type="project" value="UniProtKB-KW"/>
</dbReference>
<dbReference type="Pfam" id="PF00004">
    <property type="entry name" value="AAA"/>
    <property type="match status" value="1"/>
</dbReference>
<dbReference type="CDD" id="cd19505">
    <property type="entry name" value="RecA-like_Ycf2"/>
    <property type="match status" value="1"/>
</dbReference>
<comment type="subcellular location">
    <subcellularLocation>
        <location evidence="6">Plastid</location>
        <location evidence="6">Chloroplast stroma</location>
    </subcellularLocation>
</comment>
<evidence type="ECO:0000256" key="1">
    <source>
        <dbReference type="ARBA" id="ARBA00002329"/>
    </source>
</evidence>
<dbReference type="InterPro" id="IPR027417">
    <property type="entry name" value="P-loop_NTPase"/>
</dbReference>
<keyword evidence="7" id="KW-0472">Membrane</keyword>
<keyword evidence="7" id="KW-0812">Transmembrane</keyword>
<evidence type="ECO:0000313" key="9">
    <source>
        <dbReference type="EMBL" id="QYB18732.1"/>
    </source>
</evidence>
<dbReference type="PANTHER" id="PTHR33078:SF101">
    <property type="entry name" value="AAA+ ATPASE DOMAIN, ATPASE, AAA-TYPE, CORE"/>
    <property type="match status" value="1"/>
</dbReference>
<dbReference type="SMART" id="SM00382">
    <property type="entry name" value="AAA"/>
    <property type="match status" value="1"/>
</dbReference>
<sequence length="2177" mass="265819">MKQKLPKKKYIYKNIYLDEIQKTKNLQNPWTQWSFIRFFIALFFNKRHLINLFDFQILTSLFFRDLYNSNQKKILFKSLIFFTLSFFFYILNNNNLIIEQKNLNLIKIQKNNNRNICKNNFDFLNTNFTIFLHNFFSFQKEKKLCKTSLLNLNEFSYVVKKKEKVNLDSWKFLALEQIKSNWKISEESLSKIKILLENKDIDDLRHFFEFYINHKLHQNNHWEYYFYSLFLNQLKNNTLSYSLNKNNICFEVFLAFCEKLLFEVDFLSNKTNENSQFNFICLDNLTYLDMFCKKIFQNLQNFDESNKKMVESFFLLKNKGILYFNNYIEFVIWQSYKNNSLNFKQENINNFNKLKNFEIFLKVEDFYSDYIYKFSKYIIYKIKKSNQIITKSFSNQILYKKFNSVLNLNTYFYFDSNNFLFNWIKKNYFMKNKPFIKSLLIDSIISNQSTFFFKKKLVKKNSKYVITNLFSKKKHTRVIYFQKSNFDAFFEILSINYIDNTFLLKKISSKNLKNKKLKKNYLNKIKNLDSFRFQILWKTRNYSKNFLLNYSFLLNPAYAIIQQNKIFNKKNIFCFTKIKKLFSQFLYFLFYKYKKLNIFFKFVSLTKTLKKRNETFNVSIKYLNKIEKKKINNFFEYKIQSQILQNTTVLNTKINNKTFLKTLFFKLKKKKSEFQFSENLKFSSFFNSIQKVTNLLKKYYIQYNFLIKKNLINEKCITWKKVANNLIISNIRYNQINFYKKKMKFFYFSKLIVFKIFLKNKKTCNVFTFNLNDFLNSQLNFKKTSNIFYSFSLFFKSNNTNCNKFKFFETTSFINENLTTIFCFNDKDFIIFIEEFFKFNYEMNNEFLLKFFKKCFYFKIYKNKLILFNPIENKQLLQSFFSEKKFVSFVEFLQNSQLNYNNRFVFHLEKKNSNNFNYLYLRLLNNFLKNKKNDLIINEIKFLNKKKHKNLFIQSKLEKVFLVKNSYKIFDKTKKLFFSNFFKLKKYFILTKLYNISYIINFQFFKQKEKNIENFFNEQSLKKKNLLKMNKIHIFRKKKLQSNFKNFDIKPFYKIIFFQKLNKLNNKNYKTLKWIRQFIFYSKNINLKKNNKIEKKYNNTTFFYKKNKKKTINFLKKIKLFQIYNSWFFTLEWWEYNSYILLQILQEVFFQVKDFVKYLTNKNEKSIEKNLKKFLIYKKISLKTLSFNNSKWNLRFFNQINYQKNNLLNFVWSDFNLIKLINNLNWFFFSLITFLFLYYKKTFSIFIGSDFFHLWKNIENIKYLTDPSRSVYFTKLIRHNKTSLNKTDNFFTYFFQNLTHYITNIKYYLLTKKNLTKLLMNNKSLDLSRRKRKLLVQSLITYNNIKKYELEFNSNEQNFHYYFGYQITNQQGLLYFQYLAEFFQKNLINNPLDLANKWIILCFWQKILFSKNLLQTKNFKLNVQHIPIPLQFGLSYSKGLLLIGPIETGRSYLIKNLAAESYVPLFKISINKLLYNKPDVITESWMSILIESLRRLNLTLDFAKKMSPCIIWIPNVHQLNVNRLTQNVESDPTFLLGILLKYFQTDLNKIKNIYNIIVIGSTHLPKKVDPALISPSRLDKIINVRLFNISQRKKQFPLLLKRKNFQLKKNLFFLYEFGSRTMGYNLRDLATLTNEVLLISITNNKSFIDSNTLKLAFHKQIFGLTYTNNTLHFENFFKIVIYKIGKTIIQNIFIKNCNMNLLKIGNFLWKKNYYYLSTWYLEPSIDESIIKELTILTHVLGCLAGTAARDSWVLLEKKEENSLPIDKLIENDFTLAFSMLESFFSEFPWLEICKKKNLNYKKNKIIEFTTKNSLHIMQNGIFAIANKKFIYTQNDLQHKSSISHQINSNKKINYEFKNTSWSPRFWRLSFFRSHLFDWIKRPNDFEFSYQFGFTKKKEYIFSANLQKKKNYGQFIEKKKKEQLLYERILPRIRRRNVQELESQFEEILLEEQFEILGFFRLSSQFPMEYQSYNKPRLFIGKRILWDPIGLFFQIRHFVFSRREFFVDEEMLRRLYVTYGARRERERSRSSQKIKQFFLCRGYNKDLISKLSIRWWNQLPINEKQNIDTLKRIEHIGIQLKRPQIFTPVYLYQRWLIENSSEKFFRFELLIHRQKWLQVNSLLLNDSFIYTTLLESYEYLFNFFTANKKLLKQMTNILLKKGWLFENEIEKIIHETKQ</sequence>
<evidence type="ECO:0000256" key="3">
    <source>
        <dbReference type="ARBA" id="ARBA00022640"/>
    </source>
</evidence>
<feature type="binding site" evidence="6">
    <location>
        <begin position="1444"/>
        <end position="1451"/>
    </location>
    <ligand>
        <name>ATP</name>
        <dbReference type="ChEBI" id="CHEBI:30616"/>
    </ligand>
</feature>
<dbReference type="GO" id="GO:0009570">
    <property type="term" value="C:chloroplast stroma"/>
    <property type="evidence" value="ECO:0007669"/>
    <property type="project" value="UniProtKB-SubCell"/>
</dbReference>
<evidence type="ECO:0000256" key="7">
    <source>
        <dbReference type="SAM" id="Phobius"/>
    </source>
</evidence>
<gene>
    <name evidence="6 9" type="primary">ycf2</name>
</gene>
<dbReference type="InterPro" id="IPR008543">
    <property type="entry name" value="Uncharacterised_Ycf2"/>
</dbReference>
<keyword evidence="9" id="KW-0150">Chloroplast</keyword>
<proteinExistence type="inferred from homology"/>
<dbReference type="HAMAP" id="MF_01330">
    <property type="entry name" value="Ycf2"/>
    <property type="match status" value="1"/>
</dbReference>
<evidence type="ECO:0000259" key="8">
    <source>
        <dbReference type="SMART" id="SM00382"/>
    </source>
</evidence>
<evidence type="ECO:0000256" key="2">
    <source>
        <dbReference type="ARBA" id="ARBA00009361"/>
    </source>
</evidence>
<keyword evidence="7" id="KW-1133">Transmembrane helix</keyword>
<dbReference type="InterPro" id="IPR003959">
    <property type="entry name" value="ATPase_AAA_core"/>
</dbReference>
<dbReference type="GO" id="GO:0016887">
    <property type="term" value="F:ATP hydrolysis activity"/>
    <property type="evidence" value="ECO:0007669"/>
    <property type="project" value="InterPro"/>
</dbReference>
<dbReference type="SUPFAM" id="SSF52540">
    <property type="entry name" value="P-loop containing nucleoside triphosphate hydrolases"/>
    <property type="match status" value="1"/>
</dbReference>
<keyword evidence="5 6" id="KW-0067">ATP-binding</keyword>
<comment type="similarity">
    <text evidence="2 6">Belongs to the Ycf2 family.</text>
</comment>
<feature type="transmembrane region" description="Helical" evidence="7">
    <location>
        <begin position="74"/>
        <end position="91"/>
    </location>
</feature>